<dbReference type="GO" id="GO:0030247">
    <property type="term" value="F:polysaccharide binding"/>
    <property type="evidence" value="ECO:0007669"/>
    <property type="project" value="InterPro"/>
</dbReference>
<dbReference type="InterPro" id="IPR025287">
    <property type="entry name" value="WAK_GUB"/>
</dbReference>
<dbReference type="HOGENOM" id="CLU_1172238_0_0_1"/>
<proteinExistence type="predicted"/>
<sequence>MRGFVFALLLMQLAAAATVSAAKIPLGRRCERMCGGVDVPYPFGTSYGCHRRGFRVTCDRTYQPPKLFLQSNGPEVLEMSVRNSTVRVRGAVWLFAAGNASAEEEVEAPIPTGLVSFHVRLSWLDRNSTAAAAQAQPPPLWVAPGARILAVEEDWWSDRQNVAAVKTSLFASGRTDGLVIPAILDWALCCAQNRSARQRDDRRSFVLKNECFPSKAPKKFVFFVEEPTVFQRKTAKI</sequence>
<dbReference type="PANTHER" id="PTHR33491">
    <property type="entry name" value="OSJNBA0016N04.9 PROTEIN"/>
    <property type="match status" value="1"/>
</dbReference>
<evidence type="ECO:0000259" key="4">
    <source>
        <dbReference type="Pfam" id="PF13947"/>
    </source>
</evidence>
<evidence type="ECO:0000256" key="3">
    <source>
        <dbReference type="SAM" id="SignalP"/>
    </source>
</evidence>
<accession>J3MS00</accession>
<protein>
    <recommendedName>
        <fullName evidence="4">Wall-associated receptor kinase galacturonan-binding domain-containing protein</fullName>
    </recommendedName>
</protein>
<name>J3MS00_ORYBR</name>
<evidence type="ECO:0000256" key="1">
    <source>
        <dbReference type="ARBA" id="ARBA00004167"/>
    </source>
</evidence>
<dbReference type="STRING" id="4533.J3MS00"/>
<evidence type="ECO:0000313" key="6">
    <source>
        <dbReference type="Proteomes" id="UP000006038"/>
    </source>
</evidence>
<evidence type="ECO:0000256" key="2">
    <source>
        <dbReference type="ARBA" id="ARBA00022729"/>
    </source>
</evidence>
<dbReference type="EnsemblPlants" id="OB08G18790.1">
    <property type="protein sequence ID" value="OB08G18790.1"/>
    <property type="gene ID" value="OB08G18790"/>
</dbReference>
<feature type="signal peptide" evidence="3">
    <location>
        <begin position="1"/>
        <end position="21"/>
    </location>
</feature>
<organism evidence="5">
    <name type="scientific">Oryza brachyantha</name>
    <name type="common">malo sina</name>
    <dbReference type="NCBI Taxonomy" id="4533"/>
    <lineage>
        <taxon>Eukaryota</taxon>
        <taxon>Viridiplantae</taxon>
        <taxon>Streptophyta</taxon>
        <taxon>Embryophyta</taxon>
        <taxon>Tracheophyta</taxon>
        <taxon>Spermatophyta</taxon>
        <taxon>Magnoliopsida</taxon>
        <taxon>Liliopsida</taxon>
        <taxon>Poales</taxon>
        <taxon>Poaceae</taxon>
        <taxon>BOP clade</taxon>
        <taxon>Oryzoideae</taxon>
        <taxon>Oryzeae</taxon>
        <taxon>Oryzinae</taxon>
        <taxon>Oryza</taxon>
    </lineage>
</organism>
<feature type="domain" description="Wall-associated receptor kinase galacturonan-binding" evidence="4">
    <location>
        <begin position="30"/>
        <end position="88"/>
    </location>
</feature>
<keyword evidence="2 3" id="KW-0732">Signal</keyword>
<dbReference type="GO" id="GO:0016020">
    <property type="term" value="C:membrane"/>
    <property type="evidence" value="ECO:0007669"/>
    <property type="project" value="UniProtKB-SubCell"/>
</dbReference>
<dbReference type="Pfam" id="PF13947">
    <property type="entry name" value="GUB_WAK_bind"/>
    <property type="match status" value="1"/>
</dbReference>
<reference evidence="5" key="2">
    <citation type="submission" date="2013-04" db="UniProtKB">
        <authorList>
            <consortium name="EnsemblPlants"/>
        </authorList>
    </citation>
    <scope>IDENTIFICATION</scope>
</reference>
<evidence type="ECO:0000313" key="5">
    <source>
        <dbReference type="EnsemblPlants" id="OB08G18790.1"/>
    </source>
</evidence>
<reference evidence="5" key="1">
    <citation type="journal article" date="2013" name="Nat. Commun.">
        <title>Whole-genome sequencing of Oryza brachyantha reveals mechanisms underlying Oryza genome evolution.</title>
        <authorList>
            <person name="Chen J."/>
            <person name="Huang Q."/>
            <person name="Gao D."/>
            <person name="Wang J."/>
            <person name="Lang Y."/>
            <person name="Liu T."/>
            <person name="Li B."/>
            <person name="Bai Z."/>
            <person name="Luis Goicoechea J."/>
            <person name="Liang C."/>
            <person name="Chen C."/>
            <person name="Zhang W."/>
            <person name="Sun S."/>
            <person name="Liao Y."/>
            <person name="Zhang X."/>
            <person name="Yang L."/>
            <person name="Song C."/>
            <person name="Wang M."/>
            <person name="Shi J."/>
            <person name="Liu G."/>
            <person name="Liu J."/>
            <person name="Zhou H."/>
            <person name="Zhou W."/>
            <person name="Yu Q."/>
            <person name="An N."/>
            <person name="Chen Y."/>
            <person name="Cai Q."/>
            <person name="Wang B."/>
            <person name="Liu B."/>
            <person name="Min J."/>
            <person name="Huang Y."/>
            <person name="Wu H."/>
            <person name="Li Z."/>
            <person name="Zhang Y."/>
            <person name="Yin Y."/>
            <person name="Song W."/>
            <person name="Jiang J."/>
            <person name="Jackson S.A."/>
            <person name="Wing R.A."/>
            <person name="Wang J."/>
            <person name="Chen M."/>
        </authorList>
    </citation>
    <scope>NUCLEOTIDE SEQUENCE [LARGE SCALE GENOMIC DNA]</scope>
    <source>
        <strain evidence="5">cv. IRGC 101232</strain>
    </source>
</reference>
<dbReference type="AlphaFoldDB" id="J3MS00"/>
<feature type="chain" id="PRO_5003774157" description="Wall-associated receptor kinase galacturonan-binding domain-containing protein" evidence="3">
    <location>
        <begin position="22"/>
        <end position="237"/>
    </location>
</feature>
<comment type="subcellular location">
    <subcellularLocation>
        <location evidence="1">Membrane</location>
        <topology evidence="1">Single-pass membrane protein</topology>
    </subcellularLocation>
</comment>
<dbReference type="Proteomes" id="UP000006038">
    <property type="component" value="Chromosome 8"/>
</dbReference>
<dbReference type="eggNOG" id="ENOG502RMXX">
    <property type="taxonomic scope" value="Eukaryota"/>
</dbReference>
<dbReference type="Gramene" id="OB08G18790.1">
    <property type="protein sequence ID" value="OB08G18790.1"/>
    <property type="gene ID" value="OB08G18790"/>
</dbReference>
<keyword evidence="6" id="KW-1185">Reference proteome</keyword>